<dbReference type="CDD" id="cd08551">
    <property type="entry name" value="Fe-ADH"/>
    <property type="match status" value="1"/>
</dbReference>
<dbReference type="SUPFAM" id="SSF56796">
    <property type="entry name" value="Dehydroquinate synthase-like"/>
    <property type="match status" value="1"/>
</dbReference>
<evidence type="ECO:0000259" key="4">
    <source>
        <dbReference type="Pfam" id="PF25137"/>
    </source>
</evidence>
<comment type="caution">
    <text evidence="5">The sequence shown here is derived from an EMBL/GenBank/DDBJ whole genome shotgun (WGS) entry which is preliminary data.</text>
</comment>
<feature type="domain" description="Fe-containing alcohol dehydrogenase-like C-terminal" evidence="4">
    <location>
        <begin position="199"/>
        <end position="354"/>
    </location>
</feature>
<dbReference type="PANTHER" id="PTHR11496:SF102">
    <property type="entry name" value="ALCOHOL DEHYDROGENASE 4"/>
    <property type="match status" value="1"/>
</dbReference>
<dbReference type="GO" id="GO:0004022">
    <property type="term" value="F:alcohol dehydrogenase (NAD+) activity"/>
    <property type="evidence" value="ECO:0007669"/>
    <property type="project" value="TreeGrafter"/>
</dbReference>
<feature type="non-terminal residue" evidence="5">
    <location>
        <position position="356"/>
    </location>
</feature>
<dbReference type="AlphaFoldDB" id="A0A0F8Y3T2"/>
<dbReference type="GO" id="GO:0046872">
    <property type="term" value="F:metal ion binding"/>
    <property type="evidence" value="ECO:0007669"/>
    <property type="project" value="InterPro"/>
</dbReference>
<dbReference type="PANTHER" id="PTHR11496">
    <property type="entry name" value="ALCOHOL DEHYDROGENASE"/>
    <property type="match status" value="1"/>
</dbReference>
<dbReference type="EMBL" id="LAZR01059205">
    <property type="protein sequence ID" value="KKK68295.1"/>
    <property type="molecule type" value="Genomic_DNA"/>
</dbReference>
<dbReference type="InterPro" id="IPR001670">
    <property type="entry name" value="ADH_Fe/GldA"/>
</dbReference>
<proteinExistence type="inferred from homology"/>
<feature type="domain" description="Alcohol dehydrogenase iron-type/glycerol dehydrogenase GldA" evidence="3">
    <location>
        <begin position="11"/>
        <end position="187"/>
    </location>
</feature>
<evidence type="ECO:0000256" key="2">
    <source>
        <dbReference type="ARBA" id="ARBA00023002"/>
    </source>
</evidence>
<evidence type="ECO:0000256" key="1">
    <source>
        <dbReference type="ARBA" id="ARBA00007358"/>
    </source>
</evidence>
<dbReference type="Gene3D" id="3.40.50.1970">
    <property type="match status" value="1"/>
</dbReference>
<protein>
    <submittedName>
        <fullName evidence="5">Uncharacterized protein</fullName>
    </submittedName>
</protein>
<dbReference type="InterPro" id="IPR056798">
    <property type="entry name" value="ADH_Fe_C"/>
</dbReference>
<organism evidence="5">
    <name type="scientific">marine sediment metagenome</name>
    <dbReference type="NCBI Taxonomy" id="412755"/>
    <lineage>
        <taxon>unclassified sequences</taxon>
        <taxon>metagenomes</taxon>
        <taxon>ecological metagenomes</taxon>
    </lineage>
</organism>
<evidence type="ECO:0000259" key="3">
    <source>
        <dbReference type="Pfam" id="PF00465"/>
    </source>
</evidence>
<accession>A0A0F8Y3T2</accession>
<dbReference type="Pfam" id="PF25137">
    <property type="entry name" value="ADH_Fe_C"/>
    <property type="match status" value="1"/>
</dbReference>
<evidence type="ECO:0000313" key="5">
    <source>
        <dbReference type="EMBL" id="KKK68295.1"/>
    </source>
</evidence>
<name>A0A0F8Y3T2_9ZZZZ</name>
<reference evidence="5" key="1">
    <citation type="journal article" date="2015" name="Nature">
        <title>Complex archaea that bridge the gap between prokaryotes and eukaryotes.</title>
        <authorList>
            <person name="Spang A."/>
            <person name="Saw J.H."/>
            <person name="Jorgensen S.L."/>
            <person name="Zaremba-Niedzwiedzka K."/>
            <person name="Martijn J."/>
            <person name="Lind A.E."/>
            <person name="van Eijk R."/>
            <person name="Schleper C."/>
            <person name="Guy L."/>
            <person name="Ettema T.J."/>
        </authorList>
    </citation>
    <scope>NUCLEOTIDE SEQUENCE</scope>
</reference>
<dbReference type="Gene3D" id="1.20.1090.10">
    <property type="entry name" value="Dehydroquinate synthase-like - alpha domain"/>
    <property type="match status" value="1"/>
</dbReference>
<dbReference type="FunFam" id="3.40.50.1970:FF:000003">
    <property type="entry name" value="Alcohol dehydrogenase, iron-containing"/>
    <property type="match status" value="1"/>
</dbReference>
<keyword evidence="2" id="KW-0560">Oxidoreductase</keyword>
<dbReference type="InterPro" id="IPR039697">
    <property type="entry name" value="Alcohol_dehydrogenase_Fe"/>
</dbReference>
<comment type="similarity">
    <text evidence="1">Belongs to the iron-containing alcohol dehydrogenase family.</text>
</comment>
<gene>
    <name evidence="5" type="ORF">LCGC14_2945500</name>
</gene>
<sequence length="356" mass="38335">MGFEFTDGFIPKKTVCKRGAIKNIRQEVENMSPKRALLICGKGVYDNTDLVDRLKGILKELCVGVFNGVKPHAVTTTITEGKKLCIELKADLLISIGGGSAHDTAKGIAVLVAEGGNDILDHRVIFEPPDKMEIPILSHPKLPIITIATTLAGAEVIGAAGYTDPKTKLKKIVVDPKLTPRLVIYDPEVALTTPVEVFVSSGMNAFDHCVETIYSKKHQEISDTLAMRAIKLLMDALPRCVQNNDDVEAREKAQMASFMAALAYGNSWLGINHAICHCLGARYGVPHGIANAIMLPLGMRFNLDVTGDRQALIAAAMGIETKGKTDLEAGEAAAGHIDQLNEKLGLPRRLRDVGGP</sequence>
<dbReference type="Pfam" id="PF00465">
    <property type="entry name" value="Fe-ADH"/>
    <property type="match status" value="1"/>
</dbReference>